<keyword evidence="4 6" id="KW-0663">Pyridoxal phosphate</keyword>
<dbReference type="GO" id="GO:0030170">
    <property type="term" value="F:pyridoxal phosphate binding"/>
    <property type="evidence" value="ECO:0007669"/>
    <property type="project" value="InterPro"/>
</dbReference>
<evidence type="ECO:0000256" key="2">
    <source>
        <dbReference type="ARBA" id="ARBA00009533"/>
    </source>
</evidence>
<evidence type="ECO:0000256" key="6">
    <source>
        <dbReference type="PIRSR" id="PIRSR602129-50"/>
    </source>
</evidence>
<dbReference type="AlphaFoldDB" id="A0A1L9SXU1"/>
<comment type="similarity">
    <text evidence="2 7">Belongs to the group II decarboxylase family.</text>
</comment>
<evidence type="ECO:0000256" key="5">
    <source>
        <dbReference type="ARBA" id="ARBA00023239"/>
    </source>
</evidence>
<feature type="modified residue" description="N6-(pyridoxal phosphate)lysine" evidence="6">
    <location>
        <position position="300"/>
    </location>
</feature>
<evidence type="ECO:0000256" key="4">
    <source>
        <dbReference type="ARBA" id="ARBA00022898"/>
    </source>
</evidence>
<dbReference type="GO" id="GO:0016831">
    <property type="term" value="F:carboxy-lyase activity"/>
    <property type="evidence" value="ECO:0007669"/>
    <property type="project" value="UniProtKB-KW"/>
</dbReference>
<dbReference type="GeneID" id="63764599"/>
<dbReference type="InterPro" id="IPR015422">
    <property type="entry name" value="PyrdxlP-dep_Trfase_small"/>
</dbReference>
<keyword evidence="3" id="KW-0210">Decarboxylase</keyword>
<evidence type="ECO:0000313" key="9">
    <source>
        <dbReference type="Proteomes" id="UP000184356"/>
    </source>
</evidence>
<dbReference type="InterPro" id="IPR015421">
    <property type="entry name" value="PyrdxlP-dep_Trfase_major"/>
</dbReference>
<evidence type="ECO:0000256" key="3">
    <source>
        <dbReference type="ARBA" id="ARBA00022793"/>
    </source>
</evidence>
<proteinExistence type="inferred from homology"/>
<dbReference type="InterPro" id="IPR002129">
    <property type="entry name" value="PyrdxlP-dep_de-COase"/>
</dbReference>
<dbReference type="STRING" id="1036612.A0A1L9SXU1"/>
<evidence type="ECO:0000256" key="7">
    <source>
        <dbReference type="RuleBase" id="RU000382"/>
    </source>
</evidence>
<protein>
    <recommendedName>
        <fullName evidence="10">Aminotransferase class V domain-containing protein</fullName>
    </recommendedName>
</protein>
<dbReference type="OrthoDB" id="2161780at2759"/>
<dbReference type="EMBL" id="KV878607">
    <property type="protein sequence ID" value="OJJ52000.1"/>
    <property type="molecule type" value="Genomic_DNA"/>
</dbReference>
<name>A0A1L9SXU1_9EURO</name>
<dbReference type="VEuPathDB" id="FungiDB:ASPSYDRAFT_52628"/>
<keyword evidence="9" id="KW-1185">Reference proteome</keyword>
<dbReference type="Proteomes" id="UP000184356">
    <property type="component" value="Unassembled WGS sequence"/>
</dbReference>
<evidence type="ECO:0008006" key="10">
    <source>
        <dbReference type="Google" id="ProtNLM"/>
    </source>
</evidence>
<reference evidence="9" key="1">
    <citation type="journal article" date="2017" name="Genome Biol.">
        <title>Comparative genomics reveals high biological diversity and specific adaptations in the industrially and medically important fungal genus Aspergillus.</title>
        <authorList>
            <person name="de Vries R.P."/>
            <person name="Riley R."/>
            <person name="Wiebenga A."/>
            <person name="Aguilar-Osorio G."/>
            <person name="Amillis S."/>
            <person name="Uchima C.A."/>
            <person name="Anderluh G."/>
            <person name="Asadollahi M."/>
            <person name="Askin M."/>
            <person name="Barry K."/>
            <person name="Battaglia E."/>
            <person name="Bayram O."/>
            <person name="Benocci T."/>
            <person name="Braus-Stromeyer S.A."/>
            <person name="Caldana C."/>
            <person name="Canovas D."/>
            <person name="Cerqueira G.C."/>
            <person name="Chen F."/>
            <person name="Chen W."/>
            <person name="Choi C."/>
            <person name="Clum A."/>
            <person name="Dos Santos R.A."/>
            <person name="Damasio A.R."/>
            <person name="Diallinas G."/>
            <person name="Emri T."/>
            <person name="Fekete E."/>
            <person name="Flipphi M."/>
            <person name="Freyberg S."/>
            <person name="Gallo A."/>
            <person name="Gournas C."/>
            <person name="Habgood R."/>
            <person name="Hainaut M."/>
            <person name="Harispe M.L."/>
            <person name="Henrissat B."/>
            <person name="Hilden K.S."/>
            <person name="Hope R."/>
            <person name="Hossain A."/>
            <person name="Karabika E."/>
            <person name="Karaffa L."/>
            <person name="Karanyi Z."/>
            <person name="Krasevec N."/>
            <person name="Kuo A."/>
            <person name="Kusch H."/>
            <person name="LaButti K."/>
            <person name="Lagendijk E.L."/>
            <person name="Lapidus A."/>
            <person name="Levasseur A."/>
            <person name="Lindquist E."/>
            <person name="Lipzen A."/>
            <person name="Logrieco A.F."/>
            <person name="MacCabe A."/>
            <person name="Maekelae M.R."/>
            <person name="Malavazi I."/>
            <person name="Melin P."/>
            <person name="Meyer V."/>
            <person name="Mielnichuk N."/>
            <person name="Miskei M."/>
            <person name="Molnar A.P."/>
            <person name="Mule G."/>
            <person name="Ngan C.Y."/>
            <person name="Orejas M."/>
            <person name="Orosz E."/>
            <person name="Ouedraogo J.P."/>
            <person name="Overkamp K.M."/>
            <person name="Park H.-S."/>
            <person name="Perrone G."/>
            <person name="Piumi F."/>
            <person name="Punt P.J."/>
            <person name="Ram A.F."/>
            <person name="Ramon A."/>
            <person name="Rauscher S."/>
            <person name="Record E."/>
            <person name="Riano-Pachon D.M."/>
            <person name="Robert V."/>
            <person name="Roehrig J."/>
            <person name="Ruller R."/>
            <person name="Salamov A."/>
            <person name="Salih N.S."/>
            <person name="Samson R.A."/>
            <person name="Sandor E."/>
            <person name="Sanguinetti M."/>
            <person name="Schuetze T."/>
            <person name="Sepcic K."/>
            <person name="Shelest E."/>
            <person name="Sherlock G."/>
            <person name="Sophianopoulou V."/>
            <person name="Squina F.M."/>
            <person name="Sun H."/>
            <person name="Susca A."/>
            <person name="Todd R.B."/>
            <person name="Tsang A."/>
            <person name="Unkles S.E."/>
            <person name="van de Wiele N."/>
            <person name="van Rossen-Uffink D."/>
            <person name="Oliveira J.V."/>
            <person name="Vesth T.C."/>
            <person name="Visser J."/>
            <person name="Yu J.-H."/>
            <person name="Zhou M."/>
            <person name="Andersen M.R."/>
            <person name="Archer D.B."/>
            <person name="Baker S.E."/>
            <person name="Benoit I."/>
            <person name="Brakhage A.A."/>
            <person name="Braus G.H."/>
            <person name="Fischer R."/>
            <person name="Frisvad J.C."/>
            <person name="Goldman G.H."/>
            <person name="Houbraken J."/>
            <person name="Oakley B."/>
            <person name="Pocsi I."/>
            <person name="Scazzocchio C."/>
            <person name="Seiboth B."/>
            <person name="vanKuyk P.A."/>
            <person name="Wortman J."/>
            <person name="Dyer P.S."/>
            <person name="Grigoriev I.V."/>
        </authorList>
    </citation>
    <scope>NUCLEOTIDE SEQUENCE [LARGE SCALE GENOMIC DNA]</scope>
    <source>
        <strain evidence="9">CBS 593.65</strain>
    </source>
</reference>
<dbReference type="GO" id="GO:0019752">
    <property type="term" value="P:carboxylic acid metabolic process"/>
    <property type="evidence" value="ECO:0007669"/>
    <property type="project" value="InterPro"/>
</dbReference>
<comment type="cofactor">
    <cofactor evidence="1 6 7">
        <name>pyridoxal 5'-phosphate</name>
        <dbReference type="ChEBI" id="CHEBI:597326"/>
    </cofactor>
</comment>
<dbReference type="Gene3D" id="3.90.1150.10">
    <property type="entry name" value="Aspartate Aminotransferase, domain 1"/>
    <property type="match status" value="1"/>
</dbReference>
<evidence type="ECO:0000313" key="8">
    <source>
        <dbReference type="EMBL" id="OJJ52000.1"/>
    </source>
</evidence>
<dbReference type="Gene3D" id="3.40.640.10">
    <property type="entry name" value="Type I PLP-dependent aspartate aminotransferase-like (Major domain)"/>
    <property type="match status" value="1"/>
</dbReference>
<sequence>MSQGEPKSSAFHAVLRLTVEHALRYLEKLDTISISPTVSLPDLRHRLHKPLPDGSTGAKQVIEELIVNTAGGIMGNSGGRFFAWAIGGTLPAALAADWLSSTWNQCAAIAASSPAAAVAEEVCGMWLKELFRLPSTASFALVSGCQMAHITCLAAARNSLLARYGWDHEIEGLGGGAPRIQVLSSVERHGSIDRAVRLLGIGSRSIVDLPVGENGCLTAETLNEALKQYSGGPVIVVLQAGDLNIGAYDPFAELVPLAHRWGAWVHVDGAFGLWAAASPAHRHLLSGSEEADSWATDGHKWLNVPYDCGYAFVADSQAHRNSMSYHASYLTQQPDVRDQIHWNPEWSRRGGRGFATYAALHQLGKAGIALLVKRCCHLAQTMIEQIAALPGAELMWKSSVNQGLVRFVAHTASADHDRWTDAVISAVAESGEAFFSGTTWRGKRCMRVSVLNWQTNEDDVSRAVGALRRLLEKGQGQTCPYIEKKS</sequence>
<dbReference type="SUPFAM" id="SSF53383">
    <property type="entry name" value="PLP-dependent transferases"/>
    <property type="match status" value="1"/>
</dbReference>
<dbReference type="Pfam" id="PF00282">
    <property type="entry name" value="Pyridoxal_deC"/>
    <property type="match status" value="1"/>
</dbReference>
<keyword evidence="5 7" id="KW-0456">Lyase</keyword>
<dbReference type="InterPro" id="IPR010977">
    <property type="entry name" value="Aromatic_deC"/>
</dbReference>
<evidence type="ECO:0000256" key="1">
    <source>
        <dbReference type="ARBA" id="ARBA00001933"/>
    </source>
</evidence>
<gene>
    <name evidence="8" type="ORF">ASPSYDRAFT_52628</name>
</gene>
<dbReference type="PANTHER" id="PTHR11999">
    <property type="entry name" value="GROUP II PYRIDOXAL-5-PHOSPHATE DECARBOXYLASE"/>
    <property type="match status" value="1"/>
</dbReference>
<dbReference type="InterPro" id="IPR015424">
    <property type="entry name" value="PyrdxlP-dep_Trfase"/>
</dbReference>
<dbReference type="PANTHER" id="PTHR11999:SF70">
    <property type="entry name" value="MIP05841P"/>
    <property type="match status" value="1"/>
</dbReference>
<accession>A0A1L9SXU1</accession>
<dbReference type="RefSeq" id="XP_040695806.1">
    <property type="nucleotide sequence ID" value="XM_040848526.1"/>
</dbReference>
<organism evidence="8 9">
    <name type="scientific">Aspergillus sydowii CBS 593.65</name>
    <dbReference type="NCBI Taxonomy" id="1036612"/>
    <lineage>
        <taxon>Eukaryota</taxon>
        <taxon>Fungi</taxon>
        <taxon>Dikarya</taxon>
        <taxon>Ascomycota</taxon>
        <taxon>Pezizomycotina</taxon>
        <taxon>Eurotiomycetes</taxon>
        <taxon>Eurotiomycetidae</taxon>
        <taxon>Eurotiales</taxon>
        <taxon>Aspergillaceae</taxon>
        <taxon>Aspergillus</taxon>
        <taxon>Aspergillus subgen. Nidulantes</taxon>
    </lineage>
</organism>